<proteinExistence type="predicted"/>
<dbReference type="RefSeq" id="XP_020081759.1">
    <property type="nucleotide sequence ID" value="XM_020226170.1"/>
</dbReference>
<dbReference type="InterPro" id="IPR000719">
    <property type="entry name" value="Prot_kinase_dom"/>
</dbReference>
<dbReference type="PANTHER" id="PTHR45631">
    <property type="entry name" value="OS07G0107800 PROTEIN-RELATED"/>
    <property type="match status" value="1"/>
</dbReference>
<feature type="domain" description="Protein kinase" evidence="2">
    <location>
        <begin position="30"/>
        <end position="142"/>
    </location>
</feature>
<dbReference type="Proteomes" id="UP000515123">
    <property type="component" value="Unplaced"/>
</dbReference>
<name>A0A6P5EEB0_ANACO</name>
<dbReference type="GO" id="GO:0005524">
    <property type="term" value="F:ATP binding"/>
    <property type="evidence" value="ECO:0007669"/>
    <property type="project" value="UniProtKB-UniRule"/>
</dbReference>
<dbReference type="FunFam" id="3.30.200.20:FF:000394">
    <property type="entry name" value="Leucine-rich repeat receptor-like protein kinase"/>
    <property type="match status" value="1"/>
</dbReference>
<organism evidence="3 4">
    <name type="scientific">Ananas comosus</name>
    <name type="common">Pineapple</name>
    <name type="synonym">Ananas ananas</name>
    <dbReference type="NCBI Taxonomy" id="4615"/>
    <lineage>
        <taxon>Eukaryota</taxon>
        <taxon>Viridiplantae</taxon>
        <taxon>Streptophyta</taxon>
        <taxon>Embryophyta</taxon>
        <taxon>Tracheophyta</taxon>
        <taxon>Spermatophyta</taxon>
        <taxon>Magnoliopsida</taxon>
        <taxon>Liliopsida</taxon>
        <taxon>Poales</taxon>
        <taxon>Bromeliaceae</taxon>
        <taxon>Bromelioideae</taxon>
        <taxon>Ananas</taxon>
    </lineage>
</organism>
<evidence type="ECO:0000313" key="3">
    <source>
        <dbReference type="Proteomes" id="UP000515123"/>
    </source>
</evidence>
<keyword evidence="1" id="KW-0067">ATP-binding</keyword>
<dbReference type="AlphaFoldDB" id="A0A6P5EEB0"/>
<dbReference type="InterPro" id="IPR017441">
    <property type="entry name" value="Protein_kinase_ATP_BS"/>
</dbReference>
<dbReference type="GeneID" id="109705440"/>
<feature type="binding site" evidence="1">
    <location>
        <position position="58"/>
    </location>
    <ligand>
        <name>ATP</name>
        <dbReference type="ChEBI" id="CHEBI:30616"/>
    </ligand>
</feature>
<accession>A0A6P5EEB0</accession>
<sequence length="142" mass="16376">PPRRDNNNEDHLLQFENRQFTYTELEIITNYFEREIGRGGFGKVYDGFLENGTQVAVKMRSQSSHQGVKEFLCETQHLTRVHHKNLVSLIGYCKDGDYLGLVYEYMAEGTLQEHLRGRTSGARPLTWGQRLRIALGDNAMII</sequence>
<reference evidence="3" key="1">
    <citation type="journal article" date="2015" name="Nat. Genet.">
        <title>The pineapple genome and the evolution of CAM photosynthesis.</title>
        <authorList>
            <person name="Ming R."/>
            <person name="VanBuren R."/>
            <person name="Wai C.M."/>
            <person name="Tang H."/>
            <person name="Schatz M.C."/>
            <person name="Bowers J.E."/>
            <person name="Lyons E."/>
            <person name="Wang M.L."/>
            <person name="Chen J."/>
            <person name="Biggers E."/>
            <person name="Zhang J."/>
            <person name="Huang L."/>
            <person name="Zhang L."/>
            <person name="Miao W."/>
            <person name="Zhang J."/>
            <person name="Ye Z."/>
            <person name="Miao C."/>
            <person name="Lin Z."/>
            <person name="Wang H."/>
            <person name="Zhou H."/>
            <person name="Yim W.C."/>
            <person name="Priest H.D."/>
            <person name="Zheng C."/>
            <person name="Woodhouse M."/>
            <person name="Edger P.P."/>
            <person name="Guyot R."/>
            <person name="Guo H.B."/>
            <person name="Guo H."/>
            <person name="Zheng G."/>
            <person name="Singh R."/>
            <person name="Sharma A."/>
            <person name="Min X."/>
            <person name="Zheng Y."/>
            <person name="Lee H."/>
            <person name="Gurtowski J."/>
            <person name="Sedlazeck F.J."/>
            <person name="Harkess A."/>
            <person name="McKain M.R."/>
            <person name="Liao Z."/>
            <person name="Fang J."/>
            <person name="Liu J."/>
            <person name="Zhang X."/>
            <person name="Zhang Q."/>
            <person name="Hu W."/>
            <person name="Qin Y."/>
            <person name="Wang K."/>
            <person name="Chen L.Y."/>
            <person name="Shirley N."/>
            <person name="Lin Y.R."/>
            <person name="Liu L.Y."/>
            <person name="Hernandez A.G."/>
            <person name="Wright C.L."/>
            <person name="Bulone V."/>
            <person name="Tuskan G.A."/>
            <person name="Heath K."/>
            <person name="Zee F."/>
            <person name="Moore P.H."/>
            <person name="Sunkar R."/>
            <person name="Leebens-Mack J.H."/>
            <person name="Mockler T."/>
            <person name="Bennetzen J.L."/>
            <person name="Freeling M."/>
            <person name="Sankoff D."/>
            <person name="Paterson A.H."/>
            <person name="Zhu X."/>
            <person name="Yang X."/>
            <person name="Smith J.A."/>
            <person name="Cushman J.C."/>
            <person name="Paull R.E."/>
            <person name="Yu Q."/>
        </authorList>
    </citation>
    <scope>NUCLEOTIDE SEQUENCE [LARGE SCALE GENOMIC DNA]</scope>
    <source>
        <strain evidence="3">cv. F153</strain>
    </source>
</reference>
<dbReference type="SUPFAM" id="SSF56112">
    <property type="entry name" value="Protein kinase-like (PK-like)"/>
    <property type="match status" value="1"/>
</dbReference>
<keyword evidence="3" id="KW-1185">Reference proteome</keyword>
<feature type="non-terminal residue" evidence="4">
    <location>
        <position position="1"/>
    </location>
</feature>
<evidence type="ECO:0000313" key="4">
    <source>
        <dbReference type="RefSeq" id="XP_020081759.1"/>
    </source>
</evidence>
<evidence type="ECO:0000256" key="1">
    <source>
        <dbReference type="PROSITE-ProRule" id="PRU10141"/>
    </source>
</evidence>
<dbReference type="GO" id="GO:0004672">
    <property type="term" value="F:protein kinase activity"/>
    <property type="evidence" value="ECO:0007669"/>
    <property type="project" value="InterPro"/>
</dbReference>
<protein>
    <submittedName>
        <fullName evidence="4">Receptor-like protein kinase At3g21340</fullName>
    </submittedName>
</protein>
<gene>
    <name evidence="4" type="primary">LOC109705440</name>
</gene>
<dbReference type="InterPro" id="IPR001245">
    <property type="entry name" value="Ser-Thr/Tyr_kinase_cat_dom"/>
</dbReference>
<keyword evidence="1" id="KW-0547">Nucleotide-binding</keyword>
<dbReference type="OrthoDB" id="681355at2759"/>
<dbReference type="InterPro" id="IPR011009">
    <property type="entry name" value="Kinase-like_dom_sf"/>
</dbReference>
<dbReference type="Pfam" id="PF07714">
    <property type="entry name" value="PK_Tyr_Ser-Thr"/>
    <property type="match status" value="1"/>
</dbReference>
<dbReference type="PROSITE" id="PS00107">
    <property type="entry name" value="PROTEIN_KINASE_ATP"/>
    <property type="match status" value="1"/>
</dbReference>
<dbReference type="Gene3D" id="1.10.510.10">
    <property type="entry name" value="Transferase(Phosphotransferase) domain 1"/>
    <property type="match status" value="1"/>
</dbReference>
<evidence type="ECO:0000259" key="2">
    <source>
        <dbReference type="PROSITE" id="PS50011"/>
    </source>
</evidence>
<dbReference type="PROSITE" id="PS50011">
    <property type="entry name" value="PROTEIN_KINASE_DOM"/>
    <property type="match status" value="1"/>
</dbReference>
<dbReference type="PANTHER" id="PTHR45631:SF202">
    <property type="entry name" value="SENESCENCE-INDUCED RECEPTOR-LIKE SERINE_THREONINE-PROTEIN KINASE"/>
    <property type="match status" value="1"/>
</dbReference>
<reference evidence="4" key="2">
    <citation type="submission" date="2025-08" db="UniProtKB">
        <authorList>
            <consortium name="RefSeq"/>
        </authorList>
    </citation>
    <scope>IDENTIFICATION</scope>
    <source>
        <tissue evidence="4">Leaf</tissue>
    </source>
</reference>